<comment type="caution">
    <text evidence="5">Lacks conserved residue(s) required for the propagation of feature annotation.</text>
</comment>
<evidence type="ECO:0000256" key="5">
    <source>
        <dbReference type="PROSITE-ProRule" id="PRU01240"/>
    </source>
</evidence>
<accession>A0ABX1VXV8</accession>
<dbReference type="InterPro" id="IPR017310">
    <property type="entry name" value="Pept_S8A_subtilisin_clostridia"/>
</dbReference>
<dbReference type="PANTHER" id="PTHR43806:SF11">
    <property type="entry name" value="CEREVISIN-RELATED"/>
    <property type="match status" value="1"/>
</dbReference>
<keyword evidence="4" id="KW-0720">Serine protease</keyword>
<dbReference type="SUPFAM" id="SSF52743">
    <property type="entry name" value="Subtilisin-like"/>
    <property type="match status" value="1"/>
</dbReference>
<dbReference type="PANTHER" id="PTHR43806">
    <property type="entry name" value="PEPTIDASE S8"/>
    <property type="match status" value="1"/>
</dbReference>
<dbReference type="InterPro" id="IPR034045">
    <property type="entry name" value="Pep_S8_CspA-like"/>
</dbReference>
<sequence length="556" mass="61132">MQKILDENYYDFIIDNSMIPRYSTGDNITLLNDAHSLLHVSRSVMDVCDIGRTPYYAFPSVYTLASSASDEISPNKTVEQNNNYNLLGQCTLVGIVDTGIDYQHPAFRNADGSTRIVSLWDQTDQSGVSPKDFTYGSQYSKQQINAALLSNDTLSLVPTVDTIGHGTAIASIISGSIDTKNSFSGVVPYSELVVVKLKEAKKNLRNVFLIPEDKLCFQESDIILGIRYLVEEAKKIARPLVICIAMGTSQGIHEGQSIMSQYLANLLRLSGVNVSIAAGDEGNLGRHYFGSIDSAPYSTEFQLNIGNEDKKLSMEIWPGIPGRPAIQIISPDRLITYEIEPSFNECIKIAFGQGLVWVNNIIFEEETGQQLILIRFDQAEPGLWTFRLDSTENQPFYYNSWLPSGNFISDYTYFINASPDTTITNPGNSINTLTTSAYNQIDGTILVQSGRGYTSNGMIKPDIAAPGYQIPCALPQNRYGTMNGTGAAAAQAAGGIAMVMEWTLCKGNFTSLTGKQINRMITRGAKRSSSYLYPNNVWGYGQLDINGLIARLINVL</sequence>
<dbReference type="Gene3D" id="3.40.50.200">
    <property type="entry name" value="Peptidase S8/S53 domain"/>
    <property type="match status" value="1"/>
</dbReference>
<dbReference type="CDD" id="cd07478">
    <property type="entry name" value="Peptidases_S8_CspA-like"/>
    <property type="match status" value="1"/>
</dbReference>
<comment type="similarity">
    <text evidence="1 5">Belongs to the peptidase S8 family.</text>
</comment>
<dbReference type="Proteomes" id="UP000539052">
    <property type="component" value="Unassembled WGS sequence"/>
</dbReference>
<proteinExistence type="inferred from homology"/>
<organism evidence="7 8">
    <name type="scientific">Lacrimispora defluvii</name>
    <dbReference type="NCBI Taxonomy" id="2719233"/>
    <lineage>
        <taxon>Bacteria</taxon>
        <taxon>Bacillati</taxon>
        <taxon>Bacillota</taxon>
        <taxon>Clostridia</taxon>
        <taxon>Lachnospirales</taxon>
        <taxon>Lachnospiraceae</taxon>
        <taxon>Lacrimispora</taxon>
    </lineage>
</organism>
<protein>
    <submittedName>
        <fullName evidence="7">S8 family peptidase</fullName>
    </submittedName>
</protein>
<dbReference type="InterPro" id="IPR000209">
    <property type="entry name" value="Peptidase_S8/S53_dom"/>
</dbReference>
<dbReference type="InterPro" id="IPR050131">
    <property type="entry name" value="Peptidase_S8_subtilisin-like"/>
</dbReference>
<name>A0ABX1VXV8_9FIRM</name>
<evidence type="ECO:0000256" key="1">
    <source>
        <dbReference type="ARBA" id="ARBA00011073"/>
    </source>
</evidence>
<gene>
    <name evidence="7" type="ORF">G9470_19875</name>
</gene>
<dbReference type="PROSITE" id="PS00137">
    <property type="entry name" value="SUBTILASE_HIS"/>
    <property type="match status" value="1"/>
</dbReference>
<evidence type="ECO:0000259" key="6">
    <source>
        <dbReference type="Pfam" id="PF00082"/>
    </source>
</evidence>
<reference evidence="7 8" key="1">
    <citation type="submission" date="2020-03" db="EMBL/GenBank/DDBJ databases">
        <title>Genome Sequence of industrial isolate, B5A.</title>
        <authorList>
            <person name="Sharma S."/>
            <person name="Patil P.B."/>
            <person name="Korpole S."/>
        </authorList>
    </citation>
    <scope>NUCLEOTIDE SEQUENCE [LARGE SCALE GENOMIC DNA]</scope>
    <source>
        <strain evidence="7 8">PI-S10-B5A</strain>
    </source>
</reference>
<dbReference type="Pfam" id="PF00082">
    <property type="entry name" value="Peptidase_S8"/>
    <property type="match status" value="2"/>
</dbReference>
<keyword evidence="3" id="KW-0378">Hydrolase</keyword>
<dbReference type="PIRSF" id="PIRSF037894">
    <property type="entry name" value="Subtilisin_rel_CspABC"/>
    <property type="match status" value="1"/>
</dbReference>
<evidence type="ECO:0000313" key="8">
    <source>
        <dbReference type="Proteomes" id="UP000539052"/>
    </source>
</evidence>
<dbReference type="PROSITE" id="PS00136">
    <property type="entry name" value="SUBTILASE_ASP"/>
    <property type="match status" value="1"/>
</dbReference>
<dbReference type="RefSeq" id="WP_170823134.1">
    <property type="nucleotide sequence ID" value="NZ_JAAOXG010000044.1"/>
</dbReference>
<dbReference type="PROSITE" id="PS51892">
    <property type="entry name" value="SUBTILASE"/>
    <property type="match status" value="1"/>
</dbReference>
<evidence type="ECO:0000313" key="7">
    <source>
        <dbReference type="EMBL" id="NNJ32031.1"/>
    </source>
</evidence>
<keyword evidence="2" id="KW-0645">Protease</keyword>
<dbReference type="EMBL" id="JAAOXG010000044">
    <property type="protein sequence ID" value="NNJ32031.1"/>
    <property type="molecule type" value="Genomic_DNA"/>
</dbReference>
<dbReference type="Gene3D" id="2.60.120.1290">
    <property type="match status" value="1"/>
</dbReference>
<dbReference type="InterPro" id="IPR023827">
    <property type="entry name" value="Peptidase_S8_Asp-AS"/>
</dbReference>
<dbReference type="PRINTS" id="PR00723">
    <property type="entry name" value="SUBTILISIN"/>
</dbReference>
<dbReference type="InterPro" id="IPR015500">
    <property type="entry name" value="Peptidase_S8_subtilisin-rel"/>
</dbReference>
<evidence type="ECO:0000256" key="4">
    <source>
        <dbReference type="ARBA" id="ARBA00022825"/>
    </source>
</evidence>
<feature type="domain" description="Peptidase S8/S53" evidence="6">
    <location>
        <begin position="91"/>
        <end position="282"/>
    </location>
</feature>
<comment type="caution">
    <text evidence="7">The sequence shown here is derived from an EMBL/GenBank/DDBJ whole genome shotgun (WGS) entry which is preliminary data.</text>
</comment>
<dbReference type="InterPro" id="IPR036852">
    <property type="entry name" value="Peptidase_S8/S53_dom_sf"/>
</dbReference>
<evidence type="ECO:0000256" key="2">
    <source>
        <dbReference type="ARBA" id="ARBA00022670"/>
    </source>
</evidence>
<feature type="domain" description="Peptidase S8/S53" evidence="6">
    <location>
        <begin position="417"/>
        <end position="541"/>
    </location>
</feature>
<evidence type="ECO:0000256" key="3">
    <source>
        <dbReference type="ARBA" id="ARBA00022801"/>
    </source>
</evidence>
<dbReference type="InterPro" id="IPR022398">
    <property type="entry name" value="Peptidase_S8_His-AS"/>
</dbReference>
<keyword evidence="8" id="KW-1185">Reference proteome</keyword>